<comment type="caution">
    <text evidence="1">The sequence shown here is derived from an EMBL/GenBank/DDBJ whole genome shotgun (WGS) entry which is preliminary data.</text>
</comment>
<dbReference type="EMBL" id="JAFIQS020000010">
    <property type="protein sequence ID" value="KAH9477041.1"/>
    <property type="molecule type" value="Genomic_DNA"/>
</dbReference>
<evidence type="ECO:0000313" key="1">
    <source>
        <dbReference type="EMBL" id="KAH9477041.1"/>
    </source>
</evidence>
<protein>
    <submittedName>
        <fullName evidence="1">Uncharacterized protein</fullName>
    </submittedName>
</protein>
<dbReference type="Proteomes" id="UP000664032">
    <property type="component" value="Unassembled WGS sequence"/>
</dbReference>
<gene>
    <name evidence="1" type="ORF">JR316_0010957</name>
</gene>
<name>A0ACB8GP93_PSICU</name>
<organism evidence="1 2">
    <name type="scientific">Psilocybe cubensis</name>
    <name type="common">Psychedelic mushroom</name>
    <name type="synonym">Stropharia cubensis</name>
    <dbReference type="NCBI Taxonomy" id="181762"/>
    <lineage>
        <taxon>Eukaryota</taxon>
        <taxon>Fungi</taxon>
        <taxon>Dikarya</taxon>
        <taxon>Basidiomycota</taxon>
        <taxon>Agaricomycotina</taxon>
        <taxon>Agaricomycetes</taxon>
        <taxon>Agaricomycetidae</taxon>
        <taxon>Agaricales</taxon>
        <taxon>Agaricineae</taxon>
        <taxon>Strophariaceae</taxon>
        <taxon>Psilocybe</taxon>
    </lineage>
</organism>
<reference evidence="1" key="1">
    <citation type="submission" date="2021-10" db="EMBL/GenBank/DDBJ databases">
        <title>Psilocybe cubensis genome.</title>
        <authorList>
            <person name="Mckernan K.J."/>
            <person name="Crawford S."/>
            <person name="Trippe A."/>
            <person name="Kane L.T."/>
            <person name="Mclaughlin S."/>
        </authorList>
    </citation>
    <scope>NUCLEOTIDE SEQUENCE</scope>
    <source>
        <strain evidence="1">MGC-MH-2018</strain>
    </source>
</reference>
<evidence type="ECO:0000313" key="2">
    <source>
        <dbReference type="Proteomes" id="UP000664032"/>
    </source>
</evidence>
<accession>A0ACB8GP93</accession>
<sequence length="373" mass="42948">MSFALQAALANNMKKREKIGVLEPFMHHATWHIRNGTIYTNWEHIIFTGLKANKEKFGNLTPEEFAAKHKKALATYEELRDAIPTFDKNMKTIGQDPDYLNRLCKMMITAAGTARSNNISSLKKNALTYAALCLPEGRLEPPINPNDSKKTTRGFKHPQFGALLVPANCFKQYQNDPEYHQKLMLNKVTIKAKAMPHLIYLFDKYDPKHILEGMFMALALVAVFQHIFMSPSSALKTPGANCTGIGKAWKHHMKLVTIPNIAYTCTHYQYAISRCMDWRQNNQHFNYEEFYIEVVKMLEWARDNDPKWWSDFITWWNVQVFPIDKDSVTESSLSDKEATTSTFKKIKAQVKASHTEKADFVDPALSYPNSDWR</sequence>
<proteinExistence type="predicted"/>
<keyword evidence="2" id="KW-1185">Reference proteome</keyword>